<comment type="similarity">
    <text evidence="1">Belongs to the ABC transporter superfamily.</text>
</comment>
<evidence type="ECO:0000256" key="5">
    <source>
        <dbReference type="SAM" id="MobiDB-lite"/>
    </source>
</evidence>
<dbReference type="Gene3D" id="3.40.50.300">
    <property type="entry name" value="P-loop containing nucleotide triphosphate hydrolases"/>
    <property type="match status" value="1"/>
</dbReference>
<evidence type="ECO:0000313" key="8">
    <source>
        <dbReference type="Proteomes" id="UP001351900"/>
    </source>
</evidence>
<dbReference type="SUPFAM" id="SSF52540">
    <property type="entry name" value="P-loop containing nucleoside triphosphate hydrolases"/>
    <property type="match status" value="1"/>
</dbReference>
<gene>
    <name evidence="7" type="ORF">V2V91_11530</name>
</gene>
<dbReference type="InterPro" id="IPR003593">
    <property type="entry name" value="AAA+_ATPase"/>
</dbReference>
<dbReference type="PANTHER" id="PTHR43335">
    <property type="entry name" value="ABC TRANSPORTER, ATP-BINDING PROTEIN"/>
    <property type="match status" value="1"/>
</dbReference>
<evidence type="ECO:0000259" key="6">
    <source>
        <dbReference type="PROSITE" id="PS50893"/>
    </source>
</evidence>
<reference evidence="7 8" key="1">
    <citation type="submission" date="2024-01" db="EMBL/GenBank/DDBJ databases">
        <title>the genome sequence of strain Microbacterium schleiferi NBRC 15075.</title>
        <authorList>
            <person name="Ding Y."/>
            <person name="Zhang G."/>
        </authorList>
    </citation>
    <scope>NUCLEOTIDE SEQUENCE [LARGE SCALE GENOMIC DNA]</scope>
    <source>
        <strain evidence="7 8">NBRC 15075</strain>
    </source>
</reference>
<sequence length="362" mass="37686">MPDGQVLEFAGLTKRFGTISAVADLTCSIQPGRITAFLGPNGAGKTTTLRMLLGLIRPTSGSATIGGRRYDELAHPLHTVGAVLEATGFHPGRTGAAHLAVYAQAAGIPRSRVDEVLELVGLTHAAGRKVGGYSLGMRQRLGVAFALLGDPGVLVLDEPTNGLDPEGIRWMRSFLRTLAGEGRTILVSSHLLAEVQQTVDAALIISRGRLVFEGSLADLAYQEVPITLVDAPDRGALVAALEGAAVPLEQLRTGIQVQGLDAAHVGAIAASAGVALSALTDRGPALEEIFLEYVNGTRPPRLLTDDPETEAPIEAGGQPEIVAESVADASAEEASDLGNPMDPVESHDDPDARADDEEGANR</sequence>
<feature type="compositionally biased region" description="Basic and acidic residues" evidence="5">
    <location>
        <begin position="344"/>
        <end position="362"/>
    </location>
</feature>
<evidence type="ECO:0000313" key="7">
    <source>
        <dbReference type="EMBL" id="MEF2255757.1"/>
    </source>
</evidence>
<keyword evidence="3" id="KW-0547">Nucleotide-binding</keyword>
<dbReference type="PROSITE" id="PS50893">
    <property type="entry name" value="ABC_TRANSPORTER_2"/>
    <property type="match status" value="1"/>
</dbReference>
<proteinExistence type="inferred from homology"/>
<dbReference type="EMBL" id="JAZHOV010000006">
    <property type="protein sequence ID" value="MEF2255757.1"/>
    <property type="molecule type" value="Genomic_DNA"/>
</dbReference>
<evidence type="ECO:0000256" key="3">
    <source>
        <dbReference type="ARBA" id="ARBA00022741"/>
    </source>
</evidence>
<dbReference type="CDD" id="cd03268">
    <property type="entry name" value="ABC_BcrA_bacitracin_resist"/>
    <property type="match status" value="1"/>
</dbReference>
<protein>
    <submittedName>
        <fullName evidence="7">ABC transporter ATP-binding protein</fullName>
    </submittedName>
</protein>
<dbReference type="PANTHER" id="PTHR43335:SF4">
    <property type="entry name" value="ABC TRANSPORTER, ATP-BINDING PROTEIN"/>
    <property type="match status" value="1"/>
</dbReference>
<keyword evidence="4 7" id="KW-0067">ATP-binding</keyword>
<keyword evidence="8" id="KW-1185">Reference proteome</keyword>
<comment type="caution">
    <text evidence="7">The sequence shown here is derived from an EMBL/GenBank/DDBJ whole genome shotgun (WGS) entry which is preliminary data.</text>
</comment>
<evidence type="ECO:0000256" key="1">
    <source>
        <dbReference type="ARBA" id="ARBA00005417"/>
    </source>
</evidence>
<feature type="domain" description="ABC transporter" evidence="6">
    <location>
        <begin position="7"/>
        <end position="232"/>
    </location>
</feature>
<accession>A0ABU7V7W1</accession>
<feature type="region of interest" description="Disordered" evidence="5">
    <location>
        <begin position="298"/>
        <end position="362"/>
    </location>
</feature>
<name>A0ABU7V7W1_9MICO</name>
<dbReference type="RefSeq" id="WP_331791947.1">
    <property type="nucleotide sequence ID" value="NZ_BAAAUO010000001.1"/>
</dbReference>
<evidence type="ECO:0000256" key="2">
    <source>
        <dbReference type="ARBA" id="ARBA00022448"/>
    </source>
</evidence>
<dbReference type="Pfam" id="PF00005">
    <property type="entry name" value="ABC_tran"/>
    <property type="match status" value="1"/>
</dbReference>
<dbReference type="Proteomes" id="UP001351900">
    <property type="component" value="Unassembled WGS sequence"/>
</dbReference>
<organism evidence="7 8">
    <name type="scientific">Microbacterium schleiferi</name>
    <dbReference type="NCBI Taxonomy" id="69362"/>
    <lineage>
        <taxon>Bacteria</taxon>
        <taxon>Bacillati</taxon>
        <taxon>Actinomycetota</taxon>
        <taxon>Actinomycetes</taxon>
        <taxon>Micrococcales</taxon>
        <taxon>Microbacteriaceae</taxon>
        <taxon>Microbacterium</taxon>
    </lineage>
</organism>
<dbReference type="GO" id="GO:0005524">
    <property type="term" value="F:ATP binding"/>
    <property type="evidence" value="ECO:0007669"/>
    <property type="project" value="UniProtKB-KW"/>
</dbReference>
<dbReference type="InterPro" id="IPR003439">
    <property type="entry name" value="ABC_transporter-like_ATP-bd"/>
</dbReference>
<evidence type="ECO:0000256" key="4">
    <source>
        <dbReference type="ARBA" id="ARBA00022840"/>
    </source>
</evidence>
<dbReference type="SMART" id="SM00382">
    <property type="entry name" value="AAA"/>
    <property type="match status" value="1"/>
</dbReference>
<keyword evidence="2" id="KW-0813">Transport</keyword>
<dbReference type="InterPro" id="IPR027417">
    <property type="entry name" value="P-loop_NTPase"/>
</dbReference>